<evidence type="ECO:0000256" key="2">
    <source>
        <dbReference type="ARBA" id="ARBA00022679"/>
    </source>
</evidence>
<name>A0A1H3CTW0_9FIRM</name>
<keyword evidence="10" id="KW-1185">Reference proteome</keyword>
<dbReference type="Pfam" id="PF00814">
    <property type="entry name" value="TsaD"/>
    <property type="match status" value="1"/>
</dbReference>
<dbReference type="PANTHER" id="PTHR11735">
    <property type="entry name" value="TRNA N6-ADENOSINE THREONYLCARBAMOYLTRANSFERASE"/>
    <property type="match status" value="1"/>
</dbReference>
<evidence type="ECO:0000259" key="8">
    <source>
        <dbReference type="Pfam" id="PF00814"/>
    </source>
</evidence>
<dbReference type="GO" id="GO:0046872">
    <property type="term" value="F:metal ion binding"/>
    <property type="evidence" value="ECO:0007669"/>
    <property type="project" value="UniProtKB-KW"/>
</dbReference>
<dbReference type="OrthoDB" id="1675500at2"/>
<dbReference type="PRINTS" id="PR00789">
    <property type="entry name" value="OSIALOPTASE"/>
</dbReference>
<dbReference type="InterPro" id="IPR043129">
    <property type="entry name" value="ATPase_NBD"/>
</dbReference>
<dbReference type="RefSeq" id="WP_143035283.1">
    <property type="nucleotide sequence ID" value="NZ_BSYN01000009.1"/>
</dbReference>
<organism evidence="9 10">
    <name type="scientific">Tepidimicrobium xylanilyticum</name>
    <dbReference type="NCBI Taxonomy" id="1123352"/>
    <lineage>
        <taxon>Bacteria</taxon>
        <taxon>Bacillati</taxon>
        <taxon>Bacillota</taxon>
        <taxon>Tissierellia</taxon>
        <taxon>Tissierellales</taxon>
        <taxon>Tepidimicrobiaceae</taxon>
        <taxon>Tepidimicrobium</taxon>
    </lineage>
</organism>
<evidence type="ECO:0000313" key="10">
    <source>
        <dbReference type="Proteomes" id="UP000198828"/>
    </source>
</evidence>
<reference evidence="9 10" key="1">
    <citation type="submission" date="2016-10" db="EMBL/GenBank/DDBJ databases">
        <authorList>
            <person name="de Groot N.N."/>
        </authorList>
    </citation>
    <scope>NUCLEOTIDE SEQUENCE [LARGE SCALE GENOMIC DNA]</scope>
    <source>
        <strain evidence="9 10">DSM 23310</strain>
    </source>
</reference>
<dbReference type="InterPro" id="IPR000905">
    <property type="entry name" value="Gcp-like_dom"/>
</dbReference>
<evidence type="ECO:0000256" key="7">
    <source>
        <dbReference type="ARBA" id="ARBA00048117"/>
    </source>
</evidence>
<dbReference type="PANTHER" id="PTHR11735:SF6">
    <property type="entry name" value="TRNA N6-ADENOSINE THREONYLCARBAMOYLTRANSFERASE, MITOCHONDRIAL"/>
    <property type="match status" value="1"/>
</dbReference>
<dbReference type="EMBL" id="FNNG01000013">
    <property type="protein sequence ID" value="SDX56849.1"/>
    <property type="molecule type" value="Genomic_DNA"/>
</dbReference>
<evidence type="ECO:0000256" key="6">
    <source>
        <dbReference type="ARBA" id="ARBA00023315"/>
    </source>
</evidence>
<sequence>MDLSEEGMKMENKYFVGIDTSAYTTSLAVIDGDNNIVLNLRKTLKVKEGQRGLRQQEAVFQHINNLPHLIEEMTANIDINGIVTVSCSNKPRNVEGSYMPVFIVGRNQAFILSKILGANFKEYSHQEGHIGAGIMGSSLKCSERFFCLHISGGTTELLLVSNKGNRIYVEIIGGTLDISLGQLIDRIGVKLGFRFPCGQDLDRISQTGRPLNLKVPIKISKGTWFNLSGLENYFSSLIESKNYDLEDIVSTLFSAVTNLIFKVINNAYMEYGLKEILITGGVSANNFIRSHLNENLVDKGIKPYFAQKKMSTDNGVGIAFLGKEGYIVGD</sequence>
<keyword evidence="4" id="KW-0479">Metal-binding</keyword>
<feature type="domain" description="Gcp-like" evidence="8">
    <location>
        <begin position="52"/>
        <end position="319"/>
    </location>
</feature>
<proteinExistence type="predicted"/>
<gene>
    <name evidence="9" type="ORF">SAMN05660923_02532</name>
</gene>
<dbReference type="EC" id="2.3.1.234" evidence="1"/>
<dbReference type="GO" id="GO:0061711">
    <property type="term" value="F:tRNA N(6)-L-threonylcarbamoyladenine synthase activity"/>
    <property type="evidence" value="ECO:0007669"/>
    <property type="project" value="UniProtKB-EC"/>
</dbReference>
<dbReference type="SUPFAM" id="SSF53067">
    <property type="entry name" value="Actin-like ATPase domain"/>
    <property type="match status" value="1"/>
</dbReference>
<dbReference type="Gene3D" id="3.30.420.40">
    <property type="match status" value="2"/>
</dbReference>
<comment type="catalytic activity">
    <reaction evidence="7">
        <text>L-threonylcarbamoyladenylate + adenosine(37) in tRNA = N(6)-L-threonylcarbamoyladenosine(37) in tRNA + AMP + H(+)</text>
        <dbReference type="Rhea" id="RHEA:37059"/>
        <dbReference type="Rhea" id="RHEA-COMP:10162"/>
        <dbReference type="Rhea" id="RHEA-COMP:10163"/>
        <dbReference type="ChEBI" id="CHEBI:15378"/>
        <dbReference type="ChEBI" id="CHEBI:73682"/>
        <dbReference type="ChEBI" id="CHEBI:74411"/>
        <dbReference type="ChEBI" id="CHEBI:74418"/>
        <dbReference type="ChEBI" id="CHEBI:456215"/>
        <dbReference type="EC" id="2.3.1.234"/>
    </reaction>
</comment>
<evidence type="ECO:0000256" key="4">
    <source>
        <dbReference type="ARBA" id="ARBA00022723"/>
    </source>
</evidence>
<evidence type="ECO:0000256" key="1">
    <source>
        <dbReference type="ARBA" id="ARBA00012156"/>
    </source>
</evidence>
<dbReference type="Proteomes" id="UP000198828">
    <property type="component" value="Unassembled WGS sequence"/>
</dbReference>
<evidence type="ECO:0000256" key="5">
    <source>
        <dbReference type="ARBA" id="ARBA00023004"/>
    </source>
</evidence>
<keyword evidence="5" id="KW-0408">Iron</keyword>
<keyword evidence="3" id="KW-0819">tRNA processing</keyword>
<accession>A0A1H3CTW0</accession>
<protein>
    <recommendedName>
        <fullName evidence="1">N(6)-L-threonylcarbamoyladenine synthase</fullName>
        <ecNumber evidence="1">2.3.1.234</ecNumber>
    </recommendedName>
</protein>
<dbReference type="AlphaFoldDB" id="A0A1H3CTW0"/>
<evidence type="ECO:0000256" key="3">
    <source>
        <dbReference type="ARBA" id="ARBA00022694"/>
    </source>
</evidence>
<evidence type="ECO:0000313" key="9">
    <source>
        <dbReference type="EMBL" id="SDX56849.1"/>
    </source>
</evidence>
<keyword evidence="6" id="KW-0012">Acyltransferase</keyword>
<dbReference type="InterPro" id="IPR017861">
    <property type="entry name" value="KAE1/TsaD"/>
</dbReference>
<keyword evidence="2" id="KW-0808">Transferase</keyword>
<dbReference type="GO" id="GO:0008033">
    <property type="term" value="P:tRNA processing"/>
    <property type="evidence" value="ECO:0007669"/>
    <property type="project" value="UniProtKB-KW"/>
</dbReference>